<dbReference type="Proteomes" id="UP000730482">
    <property type="component" value="Unassembled WGS sequence"/>
</dbReference>
<dbReference type="PANTHER" id="PTHR43190:SF3">
    <property type="entry name" value="N-ACETYL-D-GLUCOSAMINE KINASE"/>
    <property type="match status" value="1"/>
</dbReference>
<dbReference type="Pfam" id="PF01869">
    <property type="entry name" value="BcrAD_BadFG"/>
    <property type="match status" value="1"/>
</dbReference>
<comment type="caution">
    <text evidence="2">The sequence shown here is derived from an EMBL/GenBank/DDBJ whole genome shotgun (WGS) entry which is preliminary data.</text>
</comment>
<evidence type="ECO:0000313" key="3">
    <source>
        <dbReference type="Proteomes" id="UP000730482"/>
    </source>
</evidence>
<dbReference type="InterPro" id="IPR052519">
    <property type="entry name" value="Euk-type_GlcNAc_Kinase"/>
</dbReference>
<evidence type="ECO:0000259" key="1">
    <source>
        <dbReference type="Pfam" id="PF01869"/>
    </source>
</evidence>
<dbReference type="Gene3D" id="3.30.420.40">
    <property type="match status" value="2"/>
</dbReference>
<dbReference type="InterPro" id="IPR002731">
    <property type="entry name" value="ATPase_BadF"/>
</dbReference>
<organism evidence="2 3">
    <name type="scientific">Catenulispora pinistramenti</name>
    <dbReference type="NCBI Taxonomy" id="2705254"/>
    <lineage>
        <taxon>Bacteria</taxon>
        <taxon>Bacillati</taxon>
        <taxon>Actinomycetota</taxon>
        <taxon>Actinomycetes</taxon>
        <taxon>Catenulisporales</taxon>
        <taxon>Catenulisporaceae</taxon>
        <taxon>Catenulispora</taxon>
    </lineage>
</organism>
<proteinExistence type="predicted"/>
<dbReference type="PANTHER" id="PTHR43190">
    <property type="entry name" value="N-ACETYL-D-GLUCOSAMINE KINASE"/>
    <property type="match status" value="1"/>
</dbReference>
<protein>
    <submittedName>
        <fullName evidence="2">ATPase</fullName>
    </submittedName>
</protein>
<sequence>MSRTLTRMFLAVDGGNSKTDVVLGDATGKILARARGGPFRPQVTGVPAALDALTETVARVRARAGVEGPVERLSAFVAGADLPEEEAALQEAFARRGWAREVHVANDTFALLHAGSPDGTGIAVVCGTGINCVGIAPDGSVARFPALGILSGDWGGGMDIGTLMLWHAVRGEDGRGPRTALASAVAGHFGLPTALDVTLAIHAGALAEAELRTLTPVLFTLTSDPIARSILDRQADEVCALGLSALRRLGLDRTPTPVILGGGVLGAADPYLLGRIGDGFAASQAKVELRVVTEPPVTGAALHALGVEADVAVRELLLRQLSAGAALVG</sequence>
<feature type="domain" description="ATPase BadF/BadG/BcrA/BcrD type" evidence="1">
    <location>
        <begin position="12"/>
        <end position="295"/>
    </location>
</feature>
<gene>
    <name evidence="2" type="ORF">KGQ19_19930</name>
</gene>
<reference evidence="2 3" key="1">
    <citation type="submission" date="2020-02" db="EMBL/GenBank/DDBJ databases">
        <title>Acidophilic actinobacteria isolated from forest soil.</title>
        <authorList>
            <person name="Golinska P."/>
        </authorList>
    </citation>
    <scope>NUCLEOTIDE SEQUENCE [LARGE SCALE GENOMIC DNA]</scope>
    <source>
        <strain evidence="2 3">NL8</strain>
    </source>
</reference>
<keyword evidence="3" id="KW-1185">Reference proteome</keyword>
<evidence type="ECO:0000313" key="2">
    <source>
        <dbReference type="EMBL" id="MBS2549139.1"/>
    </source>
</evidence>
<dbReference type="SUPFAM" id="SSF53067">
    <property type="entry name" value="Actin-like ATPase domain"/>
    <property type="match status" value="2"/>
</dbReference>
<name>A0ABS5KSZ3_9ACTN</name>
<dbReference type="InterPro" id="IPR043129">
    <property type="entry name" value="ATPase_NBD"/>
</dbReference>
<accession>A0ABS5KSZ3</accession>
<dbReference type="EMBL" id="JAAFYZ010000064">
    <property type="protein sequence ID" value="MBS2549139.1"/>
    <property type="molecule type" value="Genomic_DNA"/>
</dbReference>
<dbReference type="RefSeq" id="WP_212010704.1">
    <property type="nucleotide sequence ID" value="NZ_JAAFYZ010000064.1"/>
</dbReference>